<evidence type="ECO:0000313" key="11">
    <source>
        <dbReference type="Proteomes" id="UP000256970"/>
    </source>
</evidence>
<evidence type="ECO:0000256" key="6">
    <source>
        <dbReference type="ARBA" id="ARBA00023277"/>
    </source>
</evidence>
<reference evidence="10 11" key="1">
    <citation type="submission" date="2016-10" db="EMBL/GenBank/DDBJ databases">
        <authorList>
            <person name="Cai Z."/>
        </authorList>
    </citation>
    <scope>NUCLEOTIDE SEQUENCE [LARGE SCALE GENOMIC DNA]</scope>
</reference>
<dbReference type="SUPFAM" id="SSF48208">
    <property type="entry name" value="Six-hairpin glycosidases"/>
    <property type="match status" value="1"/>
</dbReference>
<dbReference type="EC" id="3.2.1.4" evidence="3"/>
<dbReference type="GO" id="GO:0030245">
    <property type="term" value="P:cellulose catabolic process"/>
    <property type="evidence" value="ECO:0007669"/>
    <property type="project" value="UniProtKB-KW"/>
</dbReference>
<keyword evidence="8" id="KW-0624">Polysaccharide degradation</keyword>
<accession>A0A383W5M1</accession>
<keyword evidence="11" id="KW-1185">Reference proteome</keyword>
<evidence type="ECO:0000256" key="5">
    <source>
        <dbReference type="ARBA" id="ARBA00023001"/>
    </source>
</evidence>
<name>A0A383W5M1_TETOB</name>
<dbReference type="EMBL" id="FNXT01001177">
    <property type="protein sequence ID" value="SZX72928.1"/>
    <property type="molecule type" value="Genomic_DNA"/>
</dbReference>
<evidence type="ECO:0000259" key="9">
    <source>
        <dbReference type="Pfam" id="PF00759"/>
    </source>
</evidence>
<evidence type="ECO:0000256" key="4">
    <source>
        <dbReference type="ARBA" id="ARBA00022801"/>
    </source>
</evidence>
<protein>
    <recommendedName>
        <fullName evidence="3">cellulase</fullName>
        <ecNumber evidence="3">3.2.1.4</ecNumber>
    </recommendedName>
</protein>
<evidence type="ECO:0000313" key="10">
    <source>
        <dbReference type="EMBL" id="SZX72928.1"/>
    </source>
</evidence>
<dbReference type="Pfam" id="PF00759">
    <property type="entry name" value="Glyco_hydro_9"/>
    <property type="match status" value="1"/>
</dbReference>
<keyword evidence="4" id="KW-0378">Hydrolase</keyword>
<dbReference type="STRING" id="3088.A0A383W5M1"/>
<dbReference type="AlphaFoldDB" id="A0A383W5M1"/>
<evidence type="ECO:0000256" key="8">
    <source>
        <dbReference type="ARBA" id="ARBA00023326"/>
    </source>
</evidence>
<keyword evidence="6" id="KW-0119">Carbohydrate metabolism</keyword>
<evidence type="ECO:0000256" key="1">
    <source>
        <dbReference type="ARBA" id="ARBA00000966"/>
    </source>
</evidence>
<dbReference type="Proteomes" id="UP000256970">
    <property type="component" value="Unassembled WGS sequence"/>
</dbReference>
<evidence type="ECO:0000256" key="2">
    <source>
        <dbReference type="ARBA" id="ARBA00007072"/>
    </source>
</evidence>
<dbReference type="InterPro" id="IPR001701">
    <property type="entry name" value="Glyco_hydro_9"/>
</dbReference>
<feature type="domain" description="Glycoside hydrolase family 9" evidence="9">
    <location>
        <begin position="67"/>
        <end position="200"/>
    </location>
</feature>
<comment type="similarity">
    <text evidence="2">Belongs to the glycosyl hydrolase 9 (cellulase E) family.</text>
</comment>
<dbReference type="InterPro" id="IPR008928">
    <property type="entry name" value="6-hairpin_glycosidase_sf"/>
</dbReference>
<dbReference type="GO" id="GO:0008810">
    <property type="term" value="F:cellulase activity"/>
    <property type="evidence" value="ECO:0007669"/>
    <property type="project" value="UniProtKB-EC"/>
</dbReference>
<evidence type="ECO:0000256" key="7">
    <source>
        <dbReference type="ARBA" id="ARBA00023295"/>
    </source>
</evidence>
<proteinExistence type="inferred from homology"/>
<comment type="catalytic activity">
    <reaction evidence="1">
        <text>Endohydrolysis of (1-&gt;4)-beta-D-glucosidic linkages in cellulose, lichenin and cereal beta-D-glucans.</text>
        <dbReference type="EC" id="3.2.1.4"/>
    </reaction>
</comment>
<sequence>MFASPAAAAAAAAVVAAAAAAAVVAASAAAAAATGVLLMRLLPGSLQYREVPAALLRGWMLGKNNWTEGVTQATPHGFLWTPSPAPAHTVAAVGMIGLAFAAAEDAAGRVRLVRNMECWCMKQLYSLTGGEIADGTSYIVGAGPRWPKRPHHRQASCPADGSPCTVTTALMSSLPNPRQLTGALVAGPHADDGFSDVRSNNSPPYMGCCSSAVAAAPAAAAGPGAGALVAGPDAYDGFRDVRSNAAQLSVGLDGNVFLSGLLAGLLDRNVKPAECHGGRGFFQNMFLSYAP</sequence>
<gene>
    <name evidence="10" type="ORF">BQ4739_LOCUS13062</name>
</gene>
<dbReference type="PANTHER" id="PTHR22298">
    <property type="entry name" value="ENDO-1,4-BETA-GLUCANASE"/>
    <property type="match status" value="1"/>
</dbReference>
<evidence type="ECO:0000256" key="3">
    <source>
        <dbReference type="ARBA" id="ARBA00012601"/>
    </source>
</evidence>
<keyword evidence="5" id="KW-0136">Cellulose degradation</keyword>
<keyword evidence="7" id="KW-0326">Glycosidase</keyword>
<dbReference type="InterPro" id="IPR012341">
    <property type="entry name" value="6hp_glycosidase-like_sf"/>
</dbReference>
<dbReference type="Gene3D" id="1.50.10.10">
    <property type="match status" value="2"/>
</dbReference>
<organism evidence="10 11">
    <name type="scientific">Tetradesmus obliquus</name>
    <name type="common">Green alga</name>
    <name type="synonym">Acutodesmus obliquus</name>
    <dbReference type="NCBI Taxonomy" id="3088"/>
    <lineage>
        <taxon>Eukaryota</taxon>
        <taxon>Viridiplantae</taxon>
        <taxon>Chlorophyta</taxon>
        <taxon>core chlorophytes</taxon>
        <taxon>Chlorophyceae</taxon>
        <taxon>CS clade</taxon>
        <taxon>Sphaeropleales</taxon>
        <taxon>Scenedesmaceae</taxon>
        <taxon>Tetradesmus</taxon>
    </lineage>
</organism>